<name>A0A9P0DQZ1_PHYSR</name>
<keyword evidence="2" id="KW-1185">Reference proteome</keyword>
<comment type="caution">
    <text evidence="1">The sequence shown here is derived from an EMBL/GenBank/DDBJ whole genome shotgun (WGS) entry which is preliminary data.</text>
</comment>
<sequence>MTSNTVNLDNLESFLGNLTVFFRSQDYYVFKLNTEKDYKAVSSLMRED</sequence>
<evidence type="ECO:0000313" key="2">
    <source>
        <dbReference type="Proteomes" id="UP001153712"/>
    </source>
</evidence>
<reference evidence="1" key="1">
    <citation type="submission" date="2022-01" db="EMBL/GenBank/DDBJ databases">
        <authorList>
            <person name="King R."/>
        </authorList>
    </citation>
    <scope>NUCLEOTIDE SEQUENCE</scope>
</reference>
<organism evidence="1 2">
    <name type="scientific">Phyllotreta striolata</name>
    <name type="common">Striped flea beetle</name>
    <name type="synonym">Crioceris striolata</name>
    <dbReference type="NCBI Taxonomy" id="444603"/>
    <lineage>
        <taxon>Eukaryota</taxon>
        <taxon>Metazoa</taxon>
        <taxon>Ecdysozoa</taxon>
        <taxon>Arthropoda</taxon>
        <taxon>Hexapoda</taxon>
        <taxon>Insecta</taxon>
        <taxon>Pterygota</taxon>
        <taxon>Neoptera</taxon>
        <taxon>Endopterygota</taxon>
        <taxon>Coleoptera</taxon>
        <taxon>Polyphaga</taxon>
        <taxon>Cucujiformia</taxon>
        <taxon>Chrysomeloidea</taxon>
        <taxon>Chrysomelidae</taxon>
        <taxon>Galerucinae</taxon>
        <taxon>Alticini</taxon>
        <taxon>Phyllotreta</taxon>
    </lineage>
</organism>
<dbReference type="EMBL" id="CAKJVH030000040">
    <property type="protein sequence ID" value="CAH1188807.1"/>
    <property type="molecule type" value="Genomic_DNA"/>
</dbReference>
<protein>
    <submittedName>
        <fullName evidence="1">Uncharacterized protein</fullName>
    </submittedName>
</protein>
<proteinExistence type="predicted"/>
<dbReference type="AlphaFoldDB" id="A0A9P0DQZ1"/>
<accession>A0A9P0DQZ1</accession>
<dbReference type="Proteomes" id="UP001153712">
    <property type="component" value="Unassembled WGS sequence"/>
</dbReference>
<evidence type="ECO:0000313" key="1">
    <source>
        <dbReference type="EMBL" id="CAH1188807.1"/>
    </source>
</evidence>
<gene>
    <name evidence="1" type="ORF">PHYEVI_LOCUS11861</name>
</gene>